<keyword evidence="1" id="KW-0472">Membrane</keyword>
<dbReference type="EMBL" id="JADXDR010000108">
    <property type="protein sequence ID" value="KAI7839086.1"/>
    <property type="molecule type" value="Genomic_DNA"/>
</dbReference>
<feature type="transmembrane region" description="Helical" evidence="1">
    <location>
        <begin position="191"/>
        <end position="215"/>
    </location>
</feature>
<name>A0AAD5DMW6_9CHLO</name>
<protein>
    <submittedName>
        <fullName evidence="2">Uncharacterized protein</fullName>
    </submittedName>
</protein>
<organism evidence="2 3">
    <name type="scientific">Chlorella ohadii</name>
    <dbReference type="NCBI Taxonomy" id="2649997"/>
    <lineage>
        <taxon>Eukaryota</taxon>
        <taxon>Viridiplantae</taxon>
        <taxon>Chlorophyta</taxon>
        <taxon>core chlorophytes</taxon>
        <taxon>Trebouxiophyceae</taxon>
        <taxon>Chlorellales</taxon>
        <taxon>Chlorellaceae</taxon>
        <taxon>Chlorella clade</taxon>
        <taxon>Chlorella</taxon>
    </lineage>
</organism>
<feature type="transmembrane region" description="Helical" evidence="1">
    <location>
        <begin position="24"/>
        <end position="43"/>
    </location>
</feature>
<keyword evidence="1" id="KW-1133">Transmembrane helix</keyword>
<keyword evidence="1" id="KW-0812">Transmembrane</keyword>
<evidence type="ECO:0000313" key="2">
    <source>
        <dbReference type="EMBL" id="KAI7839086.1"/>
    </source>
</evidence>
<dbReference type="Proteomes" id="UP001205105">
    <property type="component" value="Unassembled WGS sequence"/>
</dbReference>
<accession>A0AAD5DMW6</accession>
<proteinExistence type="predicted"/>
<evidence type="ECO:0000313" key="3">
    <source>
        <dbReference type="Proteomes" id="UP001205105"/>
    </source>
</evidence>
<dbReference type="AlphaFoldDB" id="A0AAD5DMW6"/>
<reference evidence="2" key="1">
    <citation type="submission" date="2020-11" db="EMBL/GenBank/DDBJ databases">
        <title>Chlorella ohadii genome sequencing and assembly.</title>
        <authorList>
            <person name="Murik O."/>
            <person name="Treves H."/>
            <person name="Kedem I."/>
            <person name="Shotland Y."/>
            <person name="Kaplan A."/>
        </authorList>
    </citation>
    <scope>NUCLEOTIDE SEQUENCE</scope>
    <source>
        <strain evidence="2">1</strain>
    </source>
</reference>
<feature type="transmembrane region" description="Helical" evidence="1">
    <location>
        <begin position="112"/>
        <end position="133"/>
    </location>
</feature>
<keyword evidence="3" id="KW-1185">Reference proteome</keyword>
<gene>
    <name evidence="2" type="ORF">COHA_007228</name>
</gene>
<evidence type="ECO:0000256" key="1">
    <source>
        <dbReference type="SAM" id="Phobius"/>
    </source>
</evidence>
<comment type="caution">
    <text evidence="2">The sequence shown here is derived from an EMBL/GenBank/DDBJ whole genome shotgun (WGS) entry which is preliminary data.</text>
</comment>
<sequence length="299" mass="32431">MLMLFQLLNVLNHWDHLQAEEARLYTLLVLAAAALGFASTVALPPRFYLRHRSFLVPAQRVLLVLSPSIRQTGVGTSLILEREPREGMGGALRQPLAIVIATKLAMPITQQLMVLLPPVATAAVQAVLVVLTWNPAGYCNTPMMRHPLTVGRLRRLAAALDWASLPMLAAQSVAAGPGFVVVGMREAGEDALCYAGLTFASAGLGCALPVLLSAFCYQPCPDQLEEAGGSARLRRGGALQRWVQLAKRAVRAVDWCVARTLGGRAFRLQRPLLMWWALSYTWEWSKIVANMTAQAAAAA</sequence>
<feature type="transmembrane region" description="Helical" evidence="1">
    <location>
        <begin position="162"/>
        <end position="184"/>
    </location>
</feature>